<sequence length="464" mass="53293">MKAPVWHKRLKKRINPEVLKFTESTGEDKYLVYYDIISSLAHIGMLKKQRLISTKDYRKIKKGLNRILTAHKKGRLRLSPLYEDVHMNIEQELRKNIGDVADKLHTARSRNDLIATELRLYCRDWIKNIIKKLTCLQMVILSKAEKYKNVIIPGYTHLQRAQPMLVPFYLISFILKFQRDIDQLLSELNWVSVSPLGSCAFTGTGLNIDRKYTAQKLGFKYVSLNALDAVSDRDFMIDFLYYLTRIMVHISTLAEDLIIFSTNEFRLVELDDSITTGSSIMPHKRNPDVCELLRAKCGKGIGNLVSAITILKGLPSSYNRDLQEMKSILLKQVEEVEMCLKITEILLNGCTFKTPDNWVNEPDFTGTVDLIDFFVNRGYPFRKIYEIIGECVRDSNGDMEGFIKMVNKKTRVNVETIRKILIPASAIENKRSDGSTGREAVEKALEKLKKTVKNNLVKLNKTNS</sequence>
<dbReference type="PROSITE" id="PS00163">
    <property type="entry name" value="FUMARATE_LYASES"/>
    <property type="match status" value="1"/>
</dbReference>
<evidence type="ECO:0000313" key="6">
    <source>
        <dbReference type="EMBL" id="HGE78472.1"/>
    </source>
</evidence>
<dbReference type="EC" id="4.3.2.1" evidence="2 4"/>
<evidence type="ECO:0000256" key="2">
    <source>
        <dbReference type="ARBA" id="ARBA00012338"/>
    </source>
</evidence>
<dbReference type="Gene3D" id="1.10.275.10">
    <property type="entry name" value="Fumarase/aspartase (N-terminal domain)"/>
    <property type="match status" value="1"/>
</dbReference>
<evidence type="ECO:0000256" key="1">
    <source>
        <dbReference type="ARBA" id="ARBA00004941"/>
    </source>
</evidence>
<comment type="similarity">
    <text evidence="4">Belongs to the lyase 1 family. Argininosuccinate lyase subfamily.</text>
</comment>
<name>A0A7V3RHT8_UNCW3</name>
<dbReference type="InterPro" id="IPR008948">
    <property type="entry name" value="L-Aspartase-like"/>
</dbReference>
<protein>
    <recommendedName>
        <fullName evidence="2 4">Argininosuccinate lyase</fullName>
        <shortName evidence="4">ASAL</shortName>
        <ecNumber evidence="2 4">4.3.2.1</ecNumber>
    </recommendedName>
    <alternativeName>
        <fullName evidence="4">Arginosuccinase</fullName>
    </alternativeName>
</protein>
<dbReference type="HAMAP" id="MF_00006">
    <property type="entry name" value="Arg_succ_lyase"/>
    <property type="match status" value="1"/>
</dbReference>
<comment type="catalytic activity">
    <reaction evidence="4">
        <text>2-(N(omega)-L-arginino)succinate = fumarate + L-arginine</text>
        <dbReference type="Rhea" id="RHEA:24020"/>
        <dbReference type="ChEBI" id="CHEBI:29806"/>
        <dbReference type="ChEBI" id="CHEBI:32682"/>
        <dbReference type="ChEBI" id="CHEBI:57472"/>
        <dbReference type="EC" id="4.3.2.1"/>
    </reaction>
</comment>
<dbReference type="UniPathway" id="UPA00068">
    <property type="reaction ID" value="UER00114"/>
</dbReference>
<evidence type="ECO:0000256" key="3">
    <source>
        <dbReference type="ARBA" id="ARBA00022571"/>
    </source>
</evidence>
<dbReference type="NCBIfam" id="TIGR00838">
    <property type="entry name" value="argH"/>
    <property type="match status" value="1"/>
</dbReference>
<dbReference type="GO" id="GO:0004056">
    <property type="term" value="F:argininosuccinate lyase activity"/>
    <property type="evidence" value="ECO:0007669"/>
    <property type="project" value="UniProtKB-UniRule"/>
</dbReference>
<dbReference type="InterPro" id="IPR000362">
    <property type="entry name" value="Fumarate_lyase_fam"/>
</dbReference>
<evidence type="ECO:0000259" key="5">
    <source>
        <dbReference type="Pfam" id="PF00206"/>
    </source>
</evidence>
<dbReference type="SUPFAM" id="SSF48557">
    <property type="entry name" value="L-aspartase-like"/>
    <property type="match status" value="1"/>
</dbReference>
<dbReference type="InterPro" id="IPR020557">
    <property type="entry name" value="Fumarate_lyase_CS"/>
</dbReference>
<dbReference type="AlphaFoldDB" id="A0A7V3RHT8"/>
<dbReference type="GO" id="GO:0005829">
    <property type="term" value="C:cytosol"/>
    <property type="evidence" value="ECO:0007669"/>
    <property type="project" value="TreeGrafter"/>
</dbReference>
<comment type="subcellular location">
    <subcellularLocation>
        <location evidence="4">Cytoplasm</location>
    </subcellularLocation>
</comment>
<proteinExistence type="inferred from homology"/>
<dbReference type="FunFam" id="1.20.200.10:FF:000015">
    <property type="entry name" value="argininosuccinate lyase isoform X2"/>
    <property type="match status" value="1"/>
</dbReference>
<keyword evidence="4" id="KW-0963">Cytoplasm</keyword>
<dbReference type="InterPro" id="IPR022761">
    <property type="entry name" value="Fumarate_lyase_N"/>
</dbReference>
<dbReference type="Gene3D" id="1.10.40.30">
    <property type="entry name" value="Fumarase/aspartase (C-terminal domain)"/>
    <property type="match status" value="1"/>
</dbReference>
<comment type="pathway">
    <text evidence="1 4">Amino-acid biosynthesis; L-arginine biosynthesis; L-arginine from L-ornithine and carbamoyl phosphate: step 3/3.</text>
</comment>
<dbReference type="PRINTS" id="PR00145">
    <property type="entry name" value="ARGSUCLYASE"/>
</dbReference>
<dbReference type="Gene3D" id="1.20.200.10">
    <property type="entry name" value="Fumarase/aspartase (Central domain)"/>
    <property type="match status" value="1"/>
</dbReference>
<dbReference type="PANTHER" id="PTHR43814:SF1">
    <property type="entry name" value="ARGININOSUCCINATE LYASE"/>
    <property type="match status" value="1"/>
</dbReference>
<dbReference type="EMBL" id="DTOZ01000144">
    <property type="protein sequence ID" value="HGE78472.1"/>
    <property type="molecule type" value="Genomic_DNA"/>
</dbReference>
<dbReference type="InterPro" id="IPR009049">
    <property type="entry name" value="Argininosuccinate_lyase"/>
</dbReference>
<dbReference type="PRINTS" id="PR00149">
    <property type="entry name" value="FUMRATELYASE"/>
</dbReference>
<gene>
    <name evidence="4 6" type="primary">argH</name>
    <name evidence="6" type="ORF">ENX68_05680</name>
</gene>
<feature type="domain" description="Fumarate lyase N-terminal" evidence="5">
    <location>
        <begin position="20"/>
        <end position="299"/>
    </location>
</feature>
<dbReference type="CDD" id="cd01359">
    <property type="entry name" value="Argininosuccinate_lyase"/>
    <property type="match status" value="1"/>
</dbReference>
<keyword evidence="4 6" id="KW-0456">Lyase</keyword>
<keyword evidence="3 4" id="KW-0055">Arginine biosynthesis</keyword>
<reference evidence="6" key="1">
    <citation type="journal article" date="2020" name="mSystems">
        <title>Genome- and Community-Level Interaction Insights into Carbon Utilization and Element Cycling Functions of Hydrothermarchaeota in Hydrothermal Sediment.</title>
        <authorList>
            <person name="Zhou Z."/>
            <person name="Liu Y."/>
            <person name="Xu W."/>
            <person name="Pan J."/>
            <person name="Luo Z.H."/>
            <person name="Li M."/>
        </authorList>
    </citation>
    <scope>NUCLEOTIDE SEQUENCE [LARGE SCALE GENOMIC DNA]</scope>
    <source>
        <strain evidence="6">SpSt-961</strain>
    </source>
</reference>
<accession>A0A7V3RHT8</accession>
<dbReference type="GO" id="GO:0042450">
    <property type="term" value="P:L-arginine biosynthetic process via ornithine"/>
    <property type="evidence" value="ECO:0007669"/>
    <property type="project" value="UniProtKB-UniRule"/>
</dbReference>
<dbReference type="PANTHER" id="PTHR43814">
    <property type="entry name" value="ARGININOSUCCINATE LYASE"/>
    <property type="match status" value="1"/>
</dbReference>
<keyword evidence="4" id="KW-0028">Amino-acid biosynthesis</keyword>
<comment type="caution">
    <text evidence="6">The sequence shown here is derived from an EMBL/GenBank/DDBJ whole genome shotgun (WGS) entry which is preliminary data.</text>
</comment>
<evidence type="ECO:0000256" key="4">
    <source>
        <dbReference type="HAMAP-Rule" id="MF_00006"/>
    </source>
</evidence>
<dbReference type="InterPro" id="IPR024083">
    <property type="entry name" value="Fumarase/histidase_N"/>
</dbReference>
<dbReference type="Pfam" id="PF00206">
    <property type="entry name" value="Lyase_1"/>
    <property type="match status" value="1"/>
</dbReference>
<organism evidence="6">
    <name type="scientific">candidate division WOR-3 bacterium</name>
    <dbReference type="NCBI Taxonomy" id="2052148"/>
    <lineage>
        <taxon>Bacteria</taxon>
        <taxon>Bacteria division WOR-3</taxon>
    </lineage>
</organism>